<protein>
    <submittedName>
        <fullName evidence="1">Uncharacterized protein</fullName>
    </submittedName>
</protein>
<comment type="caution">
    <text evidence="1">The sequence shown here is derived from an EMBL/GenBank/DDBJ whole genome shotgun (WGS) entry which is preliminary data.</text>
</comment>
<proteinExistence type="predicted"/>
<dbReference type="CDD" id="cd00303">
    <property type="entry name" value="retropepsin_like"/>
    <property type="match status" value="1"/>
</dbReference>
<gene>
    <name evidence="1" type="ORF">Tci_659763</name>
</gene>
<organism evidence="1">
    <name type="scientific">Tanacetum cinerariifolium</name>
    <name type="common">Dalmatian daisy</name>
    <name type="synonym">Chrysanthemum cinerariifolium</name>
    <dbReference type="NCBI Taxonomy" id="118510"/>
    <lineage>
        <taxon>Eukaryota</taxon>
        <taxon>Viridiplantae</taxon>
        <taxon>Streptophyta</taxon>
        <taxon>Embryophyta</taxon>
        <taxon>Tracheophyta</taxon>
        <taxon>Spermatophyta</taxon>
        <taxon>Magnoliopsida</taxon>
        <taxon>eudicotyledons</taxon>
        <taxon>Gunneridae</taxon>
        <taxon>Pentapetalae</taxon>
        <taxon>asterids</taxon>
        <taxon>campanulids</taxon>
        <taxon>Asterales</taxon>
        <taxon>Asteraceae</taxon>
        <taxon>Asteroideae</taxon>
        <taxon>Anthemideae</taxon>
        <taxon>Anthemidinae</taxon>
        <taxon>Tanacetum</taxon>
    </lineage>
</organism>
<accession>A0A699KCH4</accession>
<name>A0A699KCH4_TANCI</name>
<dbReference type="EMBL" id="BKCJ010505779">
    <property type="protein sequence ID" value="GFA87791.1"/>
    <property type="molecule type" value="Genomic_DNA"/>
</dbReference>
<reference evidence="1" key="1">
    <citation type="journal article" date="2019" name="Sci. Rep.">
        <title>Draft genome of Tanacetum cinerariifolium, the natural source of mosquito coil.</title>
        <authorList>
            <person name="Yamashiro T."/>
            <person name="Shiraishi A."/>
            <person name="Satake H."/>
            <person name="Nakayama K."/>
        </authorList>
    </citation>
    <scope>NUCLEOTIDE SEQUENCE</scope>
</reference>
<dbReference type="AlphaFoldDB" id="A0A699KCH4"/>
<evidence type="ECO:0000313" key="1">
    <source>
        <dbReference type="EMBL" id="GFA87791.1"/>
    </source>
</evidence>
<sequence length="233" mass="26971">MNGLEVAWERYSDEVLQRFRPIVEDPMVDLKNLKQTSTIKTSVCFRSSYNFRRDDEEFSGEEESLVEEFSHVSLEQNIQITLNALFRITNFSTMRVKGQANRQPVHILVDCGSTHKGCDLKATCPLQISMAGRSQFVSQYVCKSFKWKLQGETFESDFMILPLVLRGTRQSELQWMQGRPMSKQLEGQGKEMYYVWPFVSLNLMWGNNQQLQIHGLLEEFNDVIAIPTCLPPN</sequence>